<evidence type="ECO:0000313" key="3">
    <source>
        <dbReference type="Proteomes" id="UP000048926"/>
    </source>
</evidence>
<keyword evidence="3" id="KW-1185">Reference proteome</keyword>
<reference evidence="3" key="1">
    <citation type="submission" date="2015-07" db="EMBL/GenBank/DDBJ databases">
        <authorList>
            <person name="Rodrigo-Torres Lidia"/>
            <person name="Arahal R.David."/>
        </authorList>
    </citation>
    <scope>NUCLEOTIDE SEQUENCE [LARGE SCALE GENOMIC DNA]</scope>
    <source>
        <strain evidence="3">CECT 4801</strain>
    </source>
</reference>
<organism evidence="2 3">
    <name type="scientific">Roseibium aggregatum</name>
    <dbReference type="NCBI Taxonomy" id="187304"/>
    <lineage>
        <taxon>Bacteria</taxon>
        <taxon>Pseudomonadati</taxon>
        <taxon>Pseudomonadota</taxon>
        <taxon>Alphaproteobacteria</taxon>
        <taxon>Hyphomicrobiales</taxon>
        <taxon>Stappiaceae</taxon>
        <taxon>Roseibium</taxon>
    </lineage>
</organism>
<dbReference type="STRING" id="187304.B0E33_12615"/>
<sequence>MTFDEKREQILLAKDIGKILDEEGSEEERAALLRRIEATGGGHDLLEQMSKDNTILQKAVAAPVPDESMARFEALIEKEFAKREGPAPRHAHASWTGVLIQIAAALVMVAGTFGFTTYWMQTRMDSAVSSLAAHMETERMLLAQTVQEALETKVSGEPVFVGQEGDWREILTPIKTYRSKSGHWCREYLRETTFSRLDLSIRGTACRDENGTWVTVFAEPVSDKFSPQTPGI</sequence>
<dbReference type="OrthoDB" id="5402098at2"/>
<gene>
    <name evidence="2" type="ORF">LAL4801_04853</name>
</gene>
<evidence type="ECO:0000256" key="1">
    <source>
        <dbReference type="SAM" id="Phobius"/>
    </source>
</evidence>
<dbReference type="EMBL" id="CXST01000003">
    <property type="protein sequence ID" value="CTQ46394.1"/>
    <property type="molecule type" value="Genomic_DNA"/>
</dbReference>
<keyword evidence="1" id="KW-0812">Transmembrane</keyword>
<accession>A0A0M6Y9K2</accession>
<dbReference type="Proteomes" id="UP000048926">
    <property type="component" value="Unassembled WGS sequence"/>
</dbReference>
<proteinExistence type="predicted"/>
<feature type="transmembrane region" description="Helical" evidence="1">
    <location>
        <begin position="98"/>
        <end position="120"/>
    </location>
</feature>
<name>A0A0M6Y9K2_9HYPH</name>
<dbReference type="AlphaFoldDB" id="A0A0M6Y9K2"/>
<dbReference type="RefSeq" id="WP_023002518.1">
    <property type="nucleotide sequence ID" value="NZ_CP045627.1"/>
</dbReference>
<evidence type="ECO:0000313" key="2">
    <source>
        <dbReference type="EMBL" id="CTQ46394.1"/>
    </source>
</evidence>
<keyword evidence="1" id="KW-1133">Transmembrane helix</keyword>
<keyword evidence="1" id="KW-0472">Membrane</keyword>
<protein>
    <submittedName>
        <fullName evidence="2">Surface antigen</fullName>
    </submittedName>
</protein>